<accession>A0A0C3GXN6</accession>
<sequence length="54" mass="6172">MKAHLAYLRDEQWKFTSQQRLDQPKIVHKLRRVLNHGEQADSTIAGNGSEAIGK</sequence>
<keyword evidence="2" id="KW-1185">Reference proteome</keyword>
<name>A0A0C3GXN6_OIDMZ</name>
<proteinExistence type="predicted"/>
<protein>
    <submittedName>
        <fullName evidence="1">Uncharacterized protein</fullName>
    </submittedName>
</protein>
<dbReference type="HOGENOM" id="CLU_3050922_0_0_1"/>
<dbReference type="OrthoDB" id="3473305at2759"/>
<organism evidence="1 2">
    <name type="scientific">Oidiodendron maius (strain Zn)</name>
    <dbReference type="NCBI Taxonomy" id="913774"/>
    <lineage>
        <taxon>Eukaryota</taxon>
        <taxon>Fungi</taxon>
        <taxon>Dikarya</taxon>
        <taxon>Ascomycota</taxon>
        <taxon>Pezizomycotina</taxon>
        <taxon>Leotiomycetes</taxon>
        <taxon>Leotiomycetes incertae sedis</taxon>
        <taxon>Myxotrichaceae</taxon>
        <taxon>Oidiodendron</taxon>
    </lineage>
</organism>
<evidence type="ECO:0000313" key="1">
    <source>
        <dbReference type="EMBL" id="KIM95999.1"/>
    </source>
</evidence>
<dbReference type="AlphaFoldDB" id="A0A0C3GXN6"/>
<evidence type="ECO:0000313" key="2">
    <source>
        <dbReference type="Proteomes" id="UP000054321"/>
    </source>
</evidence>
<gene>
    <name evidence="1" type="ORF">OIDMADRAFT_20921</name>
</gene>
<dbReference type="Proteomes" id="UP000054321">
    <property type="component" value="Unassembled WGS sequence"/>
</dbReference>
<reference evidence="1 2" key="1">
    <citation type="submission" date="2014-04" db="EMBL/GenBank/DDBJ databases">
        <authorList>
            <consortium name="DOE Joint Genome Institute"/>
            <person name="Kuo A."/>
            <person name="Martino E."/>
            <person name="Perotto S."/>
            <person name="Kohler A."/>
            <person name="Nagy L.G."/>
            <person name="Floudas D."/>
            <person name="Copeland A."/>
            <person name="Barry K.W."/>
            <person name="Cichocki N."/>
            <person name="Veneault-Fourrey C."/>
            <person name="LaButti K."/>
            <person name="Lindquist E.A."/>
            <person name="Lipzen A."/>
            <person name="Lundell T."/>
            <person name="Morin E."/>
            <person name="Murat C."/>
            <person name="Sun H."/>
            <person name="Tunlid A."/>
            <person name="Henrissat B."/>
            <person name="Grigoriev I.V."/>
            <person name="Hibbett D.S."/>
            <person name="Martin F."/>
            <person name="Nordberg H.P."/>
            <person name="Cantor M.N."/>
            <person name="Hua S.X."/>
        </authorList>
    </citation>
    <scope>NUCLEOTIDE SEQUENCE [LARGE SCALE GENOMIC DNA]</scope>
    <source>
        <strain evidence="1 2">Zn</strain>
    </source>
</reference>
<dbReference type="EMBL" id="KN832885">
    <property type="protein sequence ID" value="KIM95999.1"/>
    <property type="molecule type" value="Genomic_DNA"/>
</dbReference>
<reference evidence="2" key="2">
    <citation type="submission" date="2015-01" db="EMBL/GenBank/DDBJ databases">
        <title>Evolutionary Origins and Diversification of the Mycorrhizal Mutualists.</title>
        <authorList>
            <consortium name="DOE Joint Genome Institute"/>
            <consortium name="Mycorrhizal Genomics Consortium"/>
            <person name="Kohler A."/>
            <person name="Kuo A."/>
            <person name="Nagy L.G."/>
            <person name="Floudas D."/>
            <person name="Copeland A."/>
            <person name="Barry K.W."/>
            <person name="Cichocki N."/>
            <person name="Veneault-Fourrey C."/>
            <person name="LaButti K."/>
            <person name="Lindquist E.A."/>
            <person name="Lipzen A."/>
            <person name="Lundell T."/>
            <person name="Morin E."/>
            <person name="Murat C."/>
            <person name="Riley R."/>
            <person name="Ohm R."/>
            <person name="Sun H."/>
            <person name="Tunlid A."/>
            <person name="Henrissat B."/>
            <person name="Grigoriev I.V."/>
            <person name="Hibbett D.S."/>
            <person name="Martin F."/>
        </authorList>
    </citation>
    <scope>NUCLEOTIDE SEQUENCE [LARGE SCALE GENOMIC DNA]</scope>
    <source>
        <strain evidence="2">Zn</strain>
    </source>
</reference>
<dbReference type="InParanoid" id="A0A0C3GXN6"/>